<accession>A0A937JSG7</accession>
<reference evidence="7" key="1">
    <citation type="submission" date="2021-01" db="EMBL/GenBank/DDBJ databases">
        <title>WGS of actinomycetes isolated from Thailand.</title>
        <authorList>
            <person name="Thawai C."/>
        </authorList>
    </citation>
    <scope>NUCLEOTIDE SEQUENCE</scope>
    <source>
        <strain evidence="7">RCU-197</strain>
    </source>
</reference>
<name>A0A937JSG7_9ACTN</name>
<dbReference type="Pfam" id="PF01839">
    <property type="entry name" value="FG-GAP"/>
    <property type="match status" value="3"/>
</dbReference>
<feature type="chain" id="PRO_5038382900" evidence="6">
    <location>
        <begin position="30"/>
        <end position="451"/>
    </location>
</feature>
<dbReference type="GO" id="GO:0016787">
    <property type="term" value="F:hydrolase activity"/>
    <property type="evidence" value="ECO:0007669"/>
    <property type="project" value="UniProtKB-KW"/>
</dbReference>
<proteinExistence type="predicted"/>
<dbReference type="EMBL" id="JAERRK010000033">
    <property type="protein sequence ID" value="MBL1087446.1"/>
    <property type="molecule type" value="Genomic_DNA"/>
</dbReference>
<keyword evidence="2" id="KW-0677">Repeat</keyword>
<feature type="region of interest" description="Disordered" evidence="5">
    <location>
        <begin position="248"/>
        <end position="269"/>
    </location>
</feature>
<evidence type="ECO:0000256" key="1">
    <source>
        <dbReference type="ARBA" id="ARBA00022729"/>
    </source>
</evidence>
<dbReference type="AlphaFoldDB" id="A0A937JSG7"/>
<keyword evidence="8" id="KW-1185">Reference proteome</keyword>
<dbReference type="InterPro" id="IPR028994">
    <property type="entry name" value="Integrin_alpha_N"/>
</dbReference>
<dbReference type="PROSITE" id="PS51470">
    <property type="entry name" value="FG_GAP"/>
    <property type="match status" value="3"/>
</dbReference>
<comment type="caution">
    <text evidence="7">The sequence shown here is derived from an EMBL/GenBank/DDBJ whole genome shotgun (WGS) entry which is preliminary data.</text>
</comment>
<dbReference type="PANTHER" id="PTHR23221:SF7">
    <property type="entry name" value="PHOSPHATIDYLINOSITOL-GLYCAN-SPECIFIC PHOSPHOLIPASE D"/>
    <property type="match status" value="1"/>
</dbReference>
<dbReference type="Proteomes" id="UP000661858">
    <property type="component" value="Unassembled WGS sequence"/>
</dbReference>
<protein>
    <submittedName>
        <fullName evidence="7">FG-GAP repeat protein</fullName>
    </submittedName>
</protein>
<sequence length="451" mass="46264">MPVRTTATLATFVVAGLIPLTLPTAAASAAPARHGDDFNGDGYRDYAYSSFSARGGGGVTVVFGTATGPGPKQQRITQASPGVPGSDEADDMFGEVRAAADFDGDGYGDLAVAATGENHFQGAVTILWGSPSGLSTGTALPNKNPGRNNYMGKDLATGDFNGDGKQDLAVINESMTYVYRGPFKRTGTTGTVTKLDKTSSFYATALISGKVNGDKKTDLAIIGDVVSREYIASDVWFIKGGARSLTPGKSLRLESESGNGGSSERGGDGVIADFNKDGYGDIAVGTPLYSKHKGRVSVWYGSSAGPSRSTRLTQSTSGVTGSPENRDEFGSSISAGDVNGDGYADLAVGVPGEEIDDHDYAGGVHIFKGRAGGLSGAGSQWFARNTPNVPGALTADEQFGGLVRLRDTDGDGTADLYVSGADALRLPGSASGITTAGATEYHAAPIDSFLQ</sequence>
<dbReference type="PANTHER" id="PTHR23221">
    <property type="entry name" value="GLYCOSYLPHOSPHATIDYLINOSITOL PHOSPHOLIPASE D"/>
    <property type="match status" value="1"/>
</dbReference>
<keyword evidence="3" id="KW-0378">Hydrolase</keyword>
<evidence type="ECO:0000256" key="5">
    <source>
        <dbReference type="SAM" id="MobiDB-lite"/>
    </source>
</evidence>
<feature type="signal peptide" evidence="6">
    <location>
        <begin position="1"/>
        <end position="29"/>
    </location>
</feature>
<evidence type="ECO:0000256" key="6">
    <source>
        <dbReference type="SAM" id="SignalP"/>
    </source>
</evidence>
<feature type="region of interest" description="Disordered" evidence="5">
    <location>
        <begin position="66"/>
        <end position="87"/>
    </location>
</feature>
<dbReference type="SUPFAM" id="SSF69318">
    <property type="entry name" value="Integrin alpha N-terminal domain"/>
    <property type="match status" value="1"/>
</dbReference>
<dbReference type="RefSeq" id="WP_201843988.1">
    <property type="nucleotide sequence ID" value="NZ_JAERRK010000033.1"/>
</dbReference>
<dbReference type="InterPro" id="IPR013519">
    <property type="entry name" value="Int_alpha_beta-p"/>
</dbReference>
<dbReference type="GO" id="GO:0007155">
    <property type="term" value="P:cell adhesion"/>
    <property type="evidence" value="ECO:0007669"/>
    <property type="project" value="InterPro"/>
</dbReference>
<evidence type="ECO:0000313" key="7">
    <source>
        <dbReference type="EMBL" id="MBL1087446.1"/>
    </source>
</evidence>
<evidence type="ECO:0000256" key="2">
    <source>
        <dbReference type="ARBA" id="ARBA00022737"/>
    </source>
</evidence>
<keyword evidence="4" id="KW-0325">Glycoprotein</keyword>
<dbReference type="SMART" id="SM00191">
    <property type="entry name" value="Int_alpha"/>
    <property type="match status" value="5"/>
</dbReference>
<feature type="region of interest" description="Disordered" evidence="5">
    <location>
        <begin position="304"/>
        <end position="334"/>
    </location>
</feature>
<evidence type="ECO:0000256" key="3">
    <source>
        <dbReference type="ARBA" id="ARBA00022801"/>
    </source>
</evidence>
<dbReference type="Gene3D" id="2.130.10.130">
    <property type="entry name" value="Integrin alpha, N-terminal"/>
    <property type="match status" value="3"/>
</dbReference>
<evidence type="ECO:0000313" key="8">
    <source>
        <dbReference type="Proteomes" id="UP000661858"/>
    </source>
</evidence>
<organism evidence="7 8">
    <name type="scientific">Streptomyces actinomycinicus</name>
    <dbReference type="NCBI Taxonomy" id="1695166"/>
    <lineage>
        <taxon>Bacteria</taxon>
        <taxon>Bacillati</taxon>
        <taxon>Actinomycetota</taxon>
        <taxon>Actinomycetes</taxon>
        <taxon>Kitasatosporales</taxon>
        <taxon>Streptomycetaceae</taxon>
        <taxon>Streptomyces</taxon>
    </lineage>
</organism>
<feature type="compositionally biased region" description="Polar residues" evidence="5">
    <location>
        <begin position="304"/>
        <end position="323"/>
    </location>
</feature>
<dbReference type="InterPro" id="IPR000413">
    <property type="entry name" value="Integrin_alpha"/>
</dbReference>
<keyword evidence="1 6" id="KW-0732">Signal</keyword>
<gene>
    <name evidence="7" type="ORF">JK359_36775</name>
</gene>
<dbReference type="GO" id="GO:0008305">
    <property type="term" value="C:integrin complex"/>
    <property type="evidence" value="ECO:0007669"/>
    <property type="project" value="InterPro"/>
</dbReference>
<dbReference type="Pfam" id="PF13517">
    <property type="entry name" value="FG-GAP_3"/>
    <property type="match status" value="1"/>
</dbReference>
<dbReference type="PRINTS" id="PR01185">
    <property type="entry name" value="INTEGRINA"/>
</dbReference>
<evidence type="ECO:0000256" key="4">
    <source>
        <dbReference type="ARBA" id="ARBA00023180"/>
    </source>
</evidence>
<dbReference type="InterPro" id="IPR013517">
    <property type="entry name" value="FG-GAP"/>
</dbReference>